<organism evidence="1 2">
    <name type="scientific">Oceanobacillus sojae</name>
    <dbReference type="NCBI Taxonomy" id="582851"/>
    <lineage>
        <taxon>Bacteria</taxon>
        <taxon>Bacillati</taxon>
        <taxon>Bacillota</taxon>
        <taxon>Bacilli</taxon>
        <taxon>Bacillales</taxon>
        <taxon>Bacillaceae</taxon>
        <taxon>Oceanobacillus</taxon>
    </lineage>
</organism>
<dbReference type="EMBL" id="BJYM01000008">
    <property type="protein sequence ID" value="GEN87511.1"/>
    <property type="molecule type" value="Genomic_DNA"/>
</dbReference>
<name>A0A511ZJ95_9BACI</name>
<accession>A0A511ZJ95</accession>
<dbReference type="Proteomes" id="UP000321558">
    <property type="component" value="Unassembled WGS sequence"/>
</dbReference>
<reference evidence="1 2" key="1">
    <citation type="submission" date="2019-07" db="EMBL/GenBank/DDBJ databases">
        <title>Whole genome shotgun sequence of Oceanobacillus sojae NBRC 105379.</title>
        <authorList>
            <person name="Hosoyama A."/>
            <person name="Uohara A."/>
            <person name="Ohji S."/>
            <person name="Ichikawa N."/>
        </authorList>
    </citation>
    <scope>NUCLEOTIDE SEQUENCE [LARGE SCALE GENOMIC DNA]</scope>
    <source>
        <strain evidence="1 2">NBRC 105379</strain>
    </source>
</reference>
<comment type="caution">
    <text evidence="1">The sequence shown here is derived from an EMBL/GenBank/DDBJ whole genome shotgun (WGS) entry which is preliminary data.</text>
</comment>
<gene>
    <name evidence="1" type="ORF">OSO01_22500</name>
</gene>
<keyword evidence="2" id="KW-1185">Reference proteome</keyword>
<proteinExistence type="predicted"/>
<evidence type="ECO:0000313" key="1">
    <source>
        <dbReference type="EMBL" id="GEN87511.1"/>
    </source>
</evidence>
<dbReference type="AlphaFoldDB" id="A0A511ZJ95"/>
<evidence type="ECO:0000313" key="2">
    <source>
        <dbReference type="Proteomes" id="UP000321558"/>
    </source>
</evidence>
<protein>
    <submittedName>
        <fullName evidence="1">Uncharacterized protein</fullName>
    </submittedName>
</protein>
<sequence>MISIHTNMTIYFFNIPLKNNGFIKRYEACFQRTGKILGMADLSNAVKTRVKRYSPRMKQCLDLVAALLGKCRILVLDVFLGITLTQILANNLLGTMY</sequence>